<organism evidence="1 2">
    <name type="scientific">Balaenoptera physalus</name>
    <name type="common">Fin whale</name>
    <name type="synonym">Balaena physalus</name>
    <dbReference type="NCBI Taxonomy" id="9770"/>
    <lineage>
        <taxon>Eukaryota</taxon>
        <taxon>Metazoa</taxon>
        <taxon>Chordata</taxon>
        <taxon>Craniata</taxon>
        <taxon>Vertebrata</taxon>
        <taxon>Euteleostomi</taxon>
        <taxon>Mammalia</taxon>
        <taxon>Eutheria</taxon>
        <taxon>Laurasiatheria</taxon>
        <taxon>Artiodactyla</taxon>
        <taxon>Whippomorpha</taxon>
        <taxon>Cetacea</taxon>
        <taxon>Mysticeti</taxon>
        <taxon>Balaenopteridae</taxon>
        <taxon>Balaenoptera</taxon>
    </lineage>
</organism>
<sequence>MALLHSGRVLSGVAAAFHPGLAAAASARASEYFLIAVTQSQALDQMLVLDAAVDKPEGGTGVTQKIPNV</sequence>
<dbReference type="EMBL" id="SGJD01001249">
    <property type="protein sequence ID" value="KAB0401206.1"/>
    <property type="molecule type" value="Genomic_DNA"/>
</dbReference>
<name>A0A6A1Q4S1_BALPH</name>
<evidence type="ECO:0000313" key="1">
    <source>
        <dbReference type="EMBL" id="KAB0401206.1"/>
    </source>
</evidence>
<reference evidence="1 2" key="1">
    <citation type="journal article" date="2019" name="PLoS ONE">
        <title>Genomic analyses reveal an absence of contemporary introgressive admixture between fin whales and blue whales, despite known hybrids.</title>
        <authorList>
            <person name="Westbury M.V."/>
            <person name="Petersen B."/>
            <person name="Lorenzen E.D."/>
        </authorList>
    </citation>
    <scope>NUCLEOTIDE SEQUENCE [LARGE SCALE GENOMIC DNA]</scope>
    <source>
        <strain evidence="1">FinWhale-01</strain>
    </source>
</reference>
<evidence type="ECO:0000313" key="2">
    <source>
        <dbReference type="Proteomes" id="UP000437017"/>
    </source>
</evidence>
<gene>
    <name evidence="1" type="ORF">E2I00_018554</name>
</gene>
<proteinExistence type="predicted"/>
<protein>
    <submittedName>
        <fullName evidence="1">Uncharacterized protein</fullName>
    </submittedName>
</protein>
<keyword evidence="2" id="KW-1185">Reference proteome</keyword>
<accession>A0A6A1Q4S1</accession>
<dbReference type="Proteomes" id="UP000437017">
    <property type="component" value="Unassembled WGS sequence"/>
</dbReference>
<comment type="caution">
    <text evidence="1">The sequence shown here is derived from an EMBL/GenBank/DDBJ whole genome shotgun (WGS) entry which is preliminary data.</text>
</comment>
<dbReference type="AlphaFoldDB" id="A0A6A1Q4S1"/>